<sequence length="199" mass="22620">MEEGPAVEEKPIFKRLFVDEKPDLQALQIKEEPLALENKHASCCFSKEIDRTFVRKQCVGKPCENAGTSSKPEVFNLFQEGNSRERNLFPGDSSLSINCPDGSEAEFPQYTQVKQEFCVATNDCDLIKTEQSEREFKVKTEEEACIARLQAHVEAYSSTFSTEYEQKTESTENVGDNKTRPQFLICESQGKNVEIDEQK</sequence>
<dbReference type="EMBL" id="BMAT01002004">
    <property type="protein sequence ID" value="GFR96978.1"/>
    <property type="molecule type" value="Genomic_DNA"/>
</dbReference>
<protein>
    <submittedName>
        <fullName evidence="1">Uncharacterized protein</fullName>
    </submittedName>
</protein>
<dbReference type="Proteomes" id="UP000762676">
    <property type="component" value="Unassembled WGS sequence"/>
</dbReference>
<organism evidence="1 2">
    <name type="scientific">Elysia marginata</name>
    <dbReference type="NCBI Taxonomy" id="1093978"/>
    <lineage>
        <taxon>Eukaryota</taxon>
        <taxon>Metazoa</taxon>
        <taxon>Spiralia</taxon>
        <taxon>Lophotrochozoa</taxon>
        <taxon>Mollusca</taxon>
        <taxon>Gastropoda</taxon>
        <taxon>Heterobranchia</taxon>
        <taxon>Euthyneura</taxon>
        <taxon>Panpulmonata</taxon>
        <taxon>Sacoglossa</taxon>
        <taxon>Placobranchoidea</taxon>
        <taxon>Plakobranchidae</taxon>
        <taxon>Elysia</taxon>
    </lineage>
</organism>
<proteinExistence type="predicted"/>
<keyword evidence="2" id="KW-1185">Reference proteome</keyword>
<accession>A0AAV4HIU2</accession>
<dbReference type="AlphaFoldDB" id="A0AAV4HIU2"/>
<evidence type="ECO:0000313" key="1">
    <source>
        <dbReference type="EMBL" id="GFR96978.1"/>
    </source>
</evidence>
<gene>
    <name evidence="1" type="ORF">ElyMa_000981800</name>
</gene>
<reference evidence="1 2" key="1">
    <citation type="journal article" date="2021" name="Elife">
        <title>Chloroplast acquisition without the gene transfer in kleptoplastic sea slugs, Plakobranchus ocellatus.</title>
        <authorList>
            <person name="Maeda T."/>
            <person name="Takahashi S."/>
            <person name="Yoshida T."/>
            <person name="Shimamura S."/>
            <person name="Takaki Y."/>
            <person name="Nagai Y."/>
            <person name="Toyoda A."/>
            <person name="Suzuki Y."/>
            <person name="Arimoto A."/>
            <person name="Ishii H."/>
            <person name="Satoh N."/>
            <person name="Nishiyama T."/>
            <person name="Hasebe M."/>
            <person name="Maruyama T."/>
            <person name="Minagawa J."/>
            <person name="Obokata J."/>
            <person name="Shigenobu S."/>
        </authorList>
    </citation>
    <scope>NUCLEOTIDE SEQUENCE [LARGE SCALE GENOMIC DNA]</scope>
</reference>
<evidence type="ECO:0000313" key="2">
    <source>
        <dbReference type="Proteomes" id="UP000762676"/>
    </source>
</evidence>
<comment type="caution">
    <text evidence="1">The sequence shown here is derived from an EMBL/GenBank/DDBJ whole genome shotgun (WGS) entry which is preliminary data.</text>
</comment>
<name>A0AAV4HIU2_9GAST</name>